<keyword evidence="1" id="KW-1133">Transmembrane helix</keyword>
<gene>
    <name evidence="2" type="ORF">GCM10023235_08660</name>
</gene>
<reference evidence="3" key="1">
    <citation type="journal article" date="2019" name="Int. J. Syst. Evol. Microbiol.">
        <title>The Global Catalogue of Microorganisms (GCM) 10K type strain sequencing project: providing services to taxonomists for standard genome sequencing and annotation.</title>
        <authorList>
            <consortium name="The Broad Institute Genomics Platform"/>
            <consortium name="The Broad Institute Genome Sequencing Center for Infectious Disease"/>
            <person name="Wu L."/>
            <person name="Ma J."/>
        </authorList>
    </citation>
    <scope>NUCLEOTIDE SEQUENCE [LARGE SCALE GENOMIC DNA]</scope>
    <source>
        <strain evidence="3">JCM 13006</strain>
    </source>
</reference>
<comment type="caution">
    <text evidence="2">The sequence shown here is derived from an EMBL/GenBank/DDBJ whole genome shotgun (WGS) entry which is preliminary data.</text>
</comment>
<evidence type="ECO:0000256" key="1">
    <source>
        <dbReference type="SAM" id="Phobius"/>
    </source>
</evidence>
<accession>A0ABP9DB29</accession>
<sequence length="141" mass="14911">MLSALYVVAGLISALMLTHLGDGLPEPEETAVAYRIGHVFGPLILVVPLALAGLAVQMATKQRRAEAVRESAKAQHALWERRHWVWQAVWLCRRCRVCSVPEGAVGPGSAASPAIAVAQLPMWVTATADRALGVPGVVAAS</sequence>
<proteinExistence type="predicted"/>
<dbReference type="Proteomes" id="UP001501752">
    <property type="component" value="Unassembled WGS sequence"/>
</dbReference>
<dbReference type="EMBL" id="BAABIS010000001">
    <property type="protein sequence ID" value="GAA4836079.1"/>
    <property type="molecule type" value="Genomic_DNA"/>
</dbReference>
<protein>
    <submittedName>
        <fullName evidence="2">Uncharacterized protein</fullName>
    </submittedName>
</protein>
<keyword evidence="1" id="KW-0812">Transmembrane</keyword>
<organism evidence="2 3">
    <name type="scientific">Kitasatospora terrestris</name>
    <dbReference type="NCBI Taxonomy" id="258051"/>
    <lineage>
        <taxon>Bacteria</taxon>
        <taxon>Bacillati</taxon>
        <taxon>Actinomycetota</taxon>
        <taxon>Actinomycetes</taxon>
        <taxon>Kitasatosporales</taxon>
        <taxon>Streptomycetaceae</taxon>
        <taxon>Kitasatospora</taxon>
    </lineage>
</organism>
<evidence type="ECO:0000313" key="2">
    <source>
        <dbReference type="EMBL" id="GAA4836079.1"/>
    </source>
</evidence>
<feature type="transmembrane region" description="Helical" evidence="1">
    <location>
        <begin position="39"/>
        <end position="59"/>
    </location>
</feature>
<dbReference type="RefSeq" id="WP_345695411.1">
    <property type="nucleotide sequence ID" value="NZ_BAABIS010000001.1"/>
</dbReference>
<evidence type="ECO:0000313" key="3">
    <source>
        <dbReference type="Proteomes" id="UP001501752"/>
    </source>
</evidence>
<keyword evidence="3" id="KW-1185">Reference proteome</keyword>
<keyword evidence="1" id="KW-0472">Membrane</keyword>
<name>A0ABP9DB29_9ACTN</name>